<evidence type="ECO:0000256" key="1">
    <source>
        <dbReference type="ARBA" id="ARBA00004613"/>
    </source>
</evidence>
<keyword evidence="4" id="KW-0929">Antimicrobial</keyword>
<feature type="domain" description="Knottins-like" evidence="9">
    <location>
        <begin position="52"/>
        <end position="100"/>
    </location>
</feature>
<keyword evidence="5" id="KW-0295">Fungicide</keyword>
<evidence type="ECO:0000256" key="2">
    <source>
        <dbReference type="ARBA" id="ARBA00006722"/>
    </source>
</evidence>
<gene>
    <name evidence="11" type="primary">LOC104713237</name>
</gene>
<dbReference type="PANTHER" id="PTHR33147:SF101">
    <property type="entry name" value="DEFENSIN-LIKE PROTEIN 13"/>
    <property type="match status" value="1"/>
</dbReference>
<dbReference type="Gene3D" id="3.30.30.10">
    <property type="entry name" value="Knottin, scorpion toxin-like"/>
    <property type="match status" value="1"/>
</dbReference>
<evidence type="ECO:0000256" key="3">
    <source>
        <dbReference type="ARBA" id="ARBA00022525"/>
    </source>
</evidence>
<dbReference type="Pfam" id="PF00304">
    <property type="entry name" value="Gamma-thionin"/>
    <property type="match status" value="1"/>
</dbReference>
<keyword evidence="6" id="KW-0732">Signal</keyword>
<reference evidence="10" key="1">
    <citation type="journal article" date="2014" name="Nat. Commun.">
        <title>The emerging biofuel crop Camelina sativa retains a highly undifferentiated hexaploid genome structure.</title>
        <authorList>
            <person name="Kagale S."/>
            <person name="Koh C."/>
            <person name="Nixon J."/>
            <person name="Bollina V."/>
            <person name="Clarke W.E."/>
            <person name="Tuteja R."/>
            <person name="Spillane C."/>
            <person name="Robinson S.J."/>
            <person name="Links M.G."/>
            <person name="Clarke C."/>
            <person name="Higgins E.E."/>
            <person name="Huebert T."/>
            <person name="Sharpe A.G."/>
            <person name="Parkin I.A."/>
        </authorList>
    </citation>
    <scope>NUCLEOTIDE SEQUENCE [LARGE SCALE GENOMIC DNA]</scope>
    <source>
        <strain evidence="10">cv. DH55</strain>
    </source>
</reference>
<dbReference type="RefSeq" id="XP_019085704.1">
    <property type="nucleotide sequence ID" value="XM_019230159.1"/>
</dbReference>
<keyword evidence="7" id="KW-0611">Plant defense</keyword>
<keyword evidence="3" id="KW-0964">Secreted</keyword>
<evidence type="ECO:0000313" key="10">
    <source>
        <dbReference type="Proteomes" id="UP000694864"/>
    </source>
</evidence>
<protein>
    <submittedName>
        <fullName evidence="11">Defensin-like protein 4</fullName>
    </submittedName>
</protein>
<dbReference type="InterPro" id="IPR008176">
    <property type="entry name" value="Defensin_plant"/>
</dbReference>
<sequence length="100" mass="11229">MLIFSRYTYIETKVVIINNHMAKFSPIVSLLFVALVLFASLEGPTKVEAQKLCKKNSGTWSGVCGNNNACKNQCINLEGARHGSCNYVFPYHRCICYFPC</sequence>
<dbReference type="SMART" id="SM00505">
    <property type="entry name" value="Knot1"/>
    <property type="match status" value="1"/>
</dbReference>
<dbReference type="CDD" id="cd00107">
    <property type="entry name" value="Knot1"/>
    <property type="match status" value="1"/>
</dbReference>
<evidence type="ECO:0000256" key="4">
    <source>
        <dbReference type="ARBA" id="ARBA00022529"/>
    </source>
</evidence>
<reference evidence="11" key="2">
    <citation type="submission" date="2025-08" db="UniProtKB">
        <authorList>
            <consortium name="RefSeq"/>
        </authorList>
    </citation>
    <scope>IDENTIFICATION</scope>
    <source>
        <tissue evidence="11">Leaf</tissue>
    </source>
</reference>
<evidence type="ECO:0000256" key="8">
    <source>
        <dbReference type="ARBA" id="ARBA00023157"/>
    </source>
</evidence>
<dbReference type="SUPFAM" id="SSF57095">
    <property type="entry name" value="Scorpion toxin-like"/>
    <property type="match status" value="1"/>
</dbReference>
<keyword evidence="8" id="KW-1015">Disulfide bond</keyword>
<dbReference type="GeneID" id="104713237"/>
<evidence type="ECO:0000313" key="11">
    <source>
        <dbReference type="RefSeq" id="XP_019085704.1"/>
    </source>
</evidence>
<accession>A0ABM1QG16</accession>
<evidence type="ECO:0000259" key="9">
    <source>
        <dbReference type="SMART" id="SM00505"/>
    </source>
</evidence>
<proteinExistence type="inferred from homology"/>
<dbReference type="InterPro" id="IPR003614">
    <property type="entry name" value="Knottins"/>
</dbReference>
<evidence type="ECO:0000256" key="6">
    <source>
        <dbReference type="ARBA" id="ARBA00022729"/>
    </source>
</evidence>
<dbReference type="InterPro" id="IPR036574">
    <property type="entry name" value="Scorpion_toxin-like_sf"/>
</dbReference>
<name>A0ABM1QG16_CAMSA</name>
<dbReference type="Proteomes" id="UP000694864">
    <property type="component" value="Chromosome 9"/>
</dbReference>
<organism evidence="10 11">
    <name type="scientific">Camelina sativa</name>
    <name type="common">False flax</name>
    <name type="synonym">Myagrum sativum</name>
    <dbReference type="NCBI Taxonomy" id="90675"/>
    <lineage>
        <taxon>Eukaryota</taxon>
        <taxon>Viridiplantae</taxon>
        <taxon>Streptophyta</taxon>
        <taxon>Embryophyta</taxon>
        <taxon>Tracheophyta</taxon>
        <taxon>Spermatophyta</taxon>
        <taxon>Magnoliopsida</taxon>
        <taxon>eudicotyledons</taxon>
        <taxon>Gunneridae</taxon>
        <taxon>Pentapetalae</taxon>
        <taxon>rosids</taxon>
        <taxon>malvids</taxon>
        <taxon>Brassicales</taxon>
        <taxon>Brassicaceae</taxon>
        <taxon>Camelineae</taxon>
        <taxon>Camelina</taxon>
    </lineage>
</organism>
<dbReference type="PROSITE" id="PS00940">
    <property type="entry name" value="GAMMA_THIONIN"/>
    <property type="match status" value="1"/>
</dbReference>
<evidence type="ECO:0000256" key="7">
    <source>
        <dbReference type="ARBA" id="ARBA00022821"/>
    </source>
</evidence>
<comment type="subcellular location">
    <subcellularLocation>
        <location evidence="1">Secreted</location>
    </subcellularLocation>
</comment>
<dbReference type="PANTHER" id="PTHR33147">
    <property type="entry name" value="DEFENSIN-LIKE PROTEIN 1"/>
    <property type="match status" value="1"/>
</dbReference>
<keyword evidence="10" id="KW-1185">Reference proteome</keyword>
<evidence type="ECO:0000256" key="5">
    <source>
        <dbReference type="ARBA" id="ARBA00022577"/>
    </source>
</evidence>
<comment type="similarity">
    <text evidence="2">Belongs to the DEFL family.</text>
</comment>